<keyword evidence="1" id="KW-0378">Hydrolase</keyword>
<name>A0A6S6THV5_9BACT</name>
<sequence>MNKILQMLELQQELNDATNGKDWENGLTKNGKKIDWRRCIYLEAAELIESYPWKHWKNIDASPDYDNIKIEIVDIWHFIMSEALRLYKIENKGSIADIAQAIIRMQGFTEFQQTQKTEKLDPYDEIKLVEEMIKILFCNDNIDTLVISFLTMASKLNLKLPELYSLYIGKNILNKFRQKNGYKEGSYIKVWNNKEDNLIMQELLANKNDISPKELYTALEKAYPKA</sequence>
<dbReference type="InterPro" id="IPR014871">
    <property type="entry name" value="dUTPase/dCTP_pyrophosphatase"/>
</dbReference>
<gene>
    <name evidence="1" type="ORF">HELGO_WM4258</name>
</gene>
<dbReference type="EC" id="3.6.1.23" evidence="1"/>
<evidence type="ECO:0000313" key="1">
    <source>
        <dbReference type="EMBL" id="CAA6814468.1"/>
    </source>
</evidence>
<dbReference type="AlphaFoldDB" id="A0A6S6THV5"/>
<proteinExistence type="predicted"/>
<organism evidence="1">
    <name type="scientific">uncultured Sulfurovum sp</name>
    <dbReference type="NCBI Taxonomy" id="269237"/>
    <lineage>
        <taxon>Bacteria</taxon>
        <taxon>Pseudomonadati</taxon>
        <taxon>Campylobacterota</taxon>
        <taxon>Epsilonproteobacteria</taxon>
        <taxon>Campylobacterales</taxon>
        <taxon>Sulfurovaceae</taxon>
        <taxon>Sulfurovum</taxon>
        <taxon>environmental samples</taxon>
    </lineage>
</organism>
<dbReference type="GO" id="GO:0004170">
    <property type="term" value="F:dUTP diphosphatase activity"/>
    <property type="evidence" value="ECO:0007669"/>
    <property type="project" value="UniProtKB-EC"/>
</dbReference>
<dbReference type="CDD" id="cd11527">
    <property type="entry name" value="NTP-PPase_dUTPase"/>
    <property type="match status" value="1"/>
</dbReference>
<dbReference type="EMBL" id="CACVAU010000044">
    <property type="protein sequence ID" value="CAA6814468.1"/>
    <property type="molecule type" value="Genomic_DNA"/>
</dbReference>
<dbReference type="SUPFAM" id="SSF101386">
    <property type="entry name" value="all-alpha NTP pyrophosphatases"/>
    <property type="match status" value="1"/>
</dbReference>
<accession>A0A6S6THV5</accession>
<dbReference type="Gene3D" id="1.10.4010.10">
    <property type="entry name" value="Type II deoxyuridine triphosphatase"/>
    <property type="match status" value="1"/>
</dbReference>
<dbReference type="Pfam" id="PF08761">
    <property type="entry name" value="dUTPase_2"/>
    <property type="match status" value="1"/>
</dbReference>
<reference evidence="1" key="1">
    <citation type="submission" date="2020-01" db="EMBL/GenBank/DDBJ databases">
        <authorList>
            <person name="Meier V. D."/>
            <person name="Meier V D."/>
        </authorList>
    </citation>
    <scope>NUCLEOTIDE SEQUENCE</scope>
    <source>
        <strain evidence="1">HLG_WM_MAG_05</strain>
    </source>
</reference>
<protein>
    <submittedName>
        <fullName evidence="1">Dimeric dUTPase (EC)</fullName>
        <ecNumber evidence="1">3.6.1.23</ecNumber>
    </submittedName>
</protein>